<evidence type="ECO:0000313" key="8">
    <source>
        <dbReference type="EMBL" id="NWY55621.1"/>
    </source>
</evidence>
<proteinExistence type="predicted"/>
<dbReference type="GO" id="GO:0035613">
    <property type="term" value="F:RNA stem-loop binding"/>
    <property type="evidence" value="ECO:0007669"/>
    <property type="project" value="TreeGrafter"/>
</dbReference>
<evidence type="ECO:0000256" key="3">
    <source>
        <dbReference type="ARBA" id="ARBA00022722"/>
    </source>
</evidence>
<evidence type="ECO:0000256" key="5">
    <source>
        <dbReference type="ARBA" id="ARBA00022801"/>
    </source>
</evidence>
<feature type="domain" description="Reverse transcriptase thumb" evidence="7">
    <location>
        <begin position="11"/>
        <end position="55"/>
    </location>
</feature>
<dbReference type="GO" id="GO:0004519">
    <property type="term" value="F:endonuclease activity"/>
    <property type="evidence" value="ECO:0007669"/>
    <property type="project" value="UniProtKB-KW"/>
</dbReference>
<dbReference type="GO" id="GO:0016787">
    <property type="term" value="F:hydrolase activity"/>
    <property type="evidence" value="ECO:0007669"/>
    <property type="project" value="UniProtKB-KW"/>
</dbReference>
<accession>A0A7K7FEG1</accession>
<dbReference type="GO" id="GO:0003964">
    <property type="term" value="F:RNA-directed DNA polymerase activity"/>
    <property type="evidence" value="ECO:0007669"/>
    <property type="project" value="UniProtKB-KW"/>
</dbReference>
<comment type="caution">
    <text evidence="8">The sequence shown here is derived from an EMBL/GenBank/DDBJ whole genome shotgun (WGS) entry which is preliminary data.</text>
</comment>
<dbReference type="Pfam" id="PF06817">
    <property type="entry name" value="RVT_thumb"/>
    <property type="match status" value="1"/>
</dbReference>
<keyword evidence="5" id="KW-0378">Hydrolase</keyword>
<evidence type="ECO:0000256" key="4">
    <source>
        <dbReference type="ARBA" id="ARBA00022759"/>
    </source>
</evidence>
<evidence type="ECO:0000256" key="6">
    <source>
        <dbReference type="ARBA" id="ARBA00022918"/>
    </source>
</evidence>
<keyword evidence="1" id="KW-0808">Transferase</keyword>
<dbReference type="Gene3D" id="3.30.70.270">
    <property type="match status" value="1"/>
</dbReference>
<organism evidence="8 9">
    <name type="scientific">Chionis minor</name>
    <name type="common">Black-faced sheathbill</name>
    <dbReference type="NCBI Taxonomy" id="227182"/>
    <lineage>
        <taxon>Eukaryota</taxon>
        <taxon>Metazoa</taxon>
        <taxon>Chordata</taxon>
        <taxon>Craniata</taxon>
        <taxon>Vertebrata</taxon>
        <taxon>Euteleostomi</taxon>
        <taxon>Archelosauria</taxon>
        <taxon>Archosauria</taxon>
        <taxon>Dinosauria</taxon>
        <taxon>Saurischia</taxon>
        <taxon>Theropoda</taxon>
        <taxon>Coelurosauria</taxon>
        <taxon>Aves</taxon>
        <taxon>Neognathae</taxon>
        <taxon>Neoaves</taxon>
        <taxon>Charadriiformes</taxon>
        <taxon>Chionididae</taxon>
        <taxon>Chionis</taxon>
    </lineage>
</organism>
<evidence type="ECO:0000259" key="7">
    <source>
        <dbReference type="Pfam" id="PF06817"/>
    </source>
</evidence>
<sequence length="56" mass="6178">SVIPQTLKSVQNVKTLNDMQKLLETINWVRPLLGISNEDLHPHFSLLKGDPALGSA</sequence>
<keyword evidence="9" id="KW-1185">Reference proteome</keyword>
<feature type="non-terminal residue" evidence="8">
    <location>
        <position position="1"/>
    </location>
</feature>
<dbReference type="InterPro" id="IPR010661">
    <property type="entry name" value="RVT_thumb"/>
</dbReference>
<keyword evidence="4" id="KW-0255">Endonuclease</keyword>
<dbReference type="Proteomes" id="UP000557271">
    <property type="component" value="Unassembled WGS sequence"/>
</dbReference>
<dbReference type="PANTHER" id="PTHR41694">
    <property type="entry name" value="ENDOGENOUS RETROVIRUS GROUP K MEMBER POL PROTEIN"/>
    <property type="match status" value="1"/>
</dbReference>
<dbReference type="AlphaFoldDB" id="A0A7K7FEG1"/>
<evidence type="ECO:0000256" key="2">
    <source>
        <dbReference type="ARBA" id="ARBA00022695"/>
    </source>
</evidence>
<dbReference type="EMBL" id="VZSF01005042">
    <property type="protein sequence ID" value="NWY55621.1"/>
    <property type="molecule type" value="Genomic_DNA"/>
</dbReference>
<keyword evidence="6" id="KW-0695">RNA-directed DNA polymerase</keyword>
<dbReference type="PANTHER" id="PTHR41694:SF3">
    <property type="entry name" value="RNA-DIRECTED DNA POLYMERASE-RELATED"/>
    <property type="match status" value="1"/>
</dbReference>
<dbReference type="InterPro" id="IPR043128">
    <property type="entry name" value="Rev_trsase/Diguanyl_cyclase"/>
</dbReference>
<reference evidence="8 9" key="1">
    <citation type="submission" date="2019-09" db="EMBL/GenBank/DDBJ databases">
        <title>Bird 10,000 Genomes (B10K) Project - Family phase.</title>
        <authorList>
            <person name="Zhang G."/>
        </authorList>
    </citation>
    <scope>NUCLEOTIDE SEQUENCE [LARGE SCALE GENOMIC DNA]</scope>
    <source>
        <strain evidence="8">B10K-UC-030-51</strain>
    </source>
</reference>
<name>A0A7K7FEG1_CHIMN</name>
<evidence type="ECO:0000256" key="1">
    <source>
        <dbReference type="ARBA" id="ARBA00022679"/>
    </source>
</evidence>
<protein>
    <submittedName>
        <fullName evidence="8">POK18 protein</fullName>
    </submittedName>
</protein>
<keyword evidence="2" id="KW-0548">Nucleotidyltransferase</keyword>
<feature type="non-terminal residue" evidence="8">
    <location>
        <position position="56"/>
    </location>
</feature>
<evidence type="ECO:0000313" key="9">
    <source>
        <dbReference type="Proteomes" id="UP000557271"/>
    </source>
</evidence>
<keyword evidence="3" id="KW-0540">Nuclease</keyword>
<gene>
    <name evidence="8" type="primary">Ervk18_2</name>
    <name evidence="8" type="ORF">CHIMIN_R15532</name>
</gene>
<dbReference type="OrthoDB" id="422540at2759"/>